<protein>
    <submittedName>
        <fullName evidence="1">Uncharacterized protein</fullName>
    </submittedName>
</protein>
<proteinExistence type="predicted"/>
<sequence>RYKQGGGNILLVAEAWRGVEETVRAVKLQS</sequence>
<organism evidence="1">
    <name type="scientific">marine sediment metagenome</name>
    <dbReference type="NCBI Taxonomy" id="412755"/>
    <lineage>
        <taxon>unclassified sequences</taxon>
        <taxon>metagenomes</taxon>
        <taxon>ecological metagenomes</taxon>
    </lineage>
</organism>
<gene>
    <name evidence="1" type="ORF">LCGC14_1773670</name>
</gene>
<dbReference type="AlphaFoldDB" id="A0A0F9JCE7"/>
<accession>A0A0F9JCE7</accession>
<reference evidence="1" key="1">
    <citation type="journal article" date="2015" name="Nature">
        <title>Complex archaea that bridge the gap between prokaryotes and eukaryotes.</title>
        <authorList>
            <person name="Spang A."/>
            <person name="Saw J.H."/>
            <person name="Jorgensen S.L."/>
            <person name="Zaremba-Niedzwiedzka K."/>
            <person name="Martijn J."/>
            <person name="Lind A.E."/>
            <person name="van Eijk R."/>
            <person name="Schleper C."/>
            <person name="Guy L."/>
            <person name="Ettema T.J."/>
        </authorList>
    </citation>
    <scope>NUCLEOTIDE SEQUENCE</scope>
</reference>
<feature type="non-terminal residue" evidence="1">
    <location>
        <position position="1"/>
    </location>
</feature>
<name>A0A0F9JCE7_9ZZZZ</name>
<comment type="caution">
    <text evidence="1">The sequence shown here is derived from an EMBL/GenBank/DDBJ whole genome shotgun (WGS) entry which is preliminary data.</text>
</comment>
<dbReference type="EMBL" id="LAZR01016664">
    <property type="protein sequence ID" value="KKM03511.1"/>
    <property type="molecule type" value="Genomic_DNA"/>
</dbReference>
<evidence type="ECO:0000313" key="1">
    <source>
        <dbReference type="EMBL" id="KKM03511.1"/>
    </source>
</evidence>